<dbReference type="PANTHER" id="PTHR12526">
    <property type="entry name" value="GLYCOSYLTRANSFERASE"/>
    <property type="match status" value="1"/>
</dbReference>
<dbReference type="AlphaFoldDB" id="A0A5C5XGK0"/>
<sequence>MNTDSSPIPILFCITELDPGGAERAFVHILSRLNRTRWNPRVICLSGQGELVEELERFNIEVICLNGSPRRPLQLLSRLYREIKRFQPVLIQSFLFHANILSRIAGRFAGTAAIVSGIRVAEKRSTFYLKLDRWTERWATKHVCVSEAVREFSGEQGGLTAEKLIVIPNGVDRNRFENAAPLTRAKIKSADSDILALFVGRLDSQKGVSDLLEVAARLKDDVPQLKWLIAGTGPEEHRLKEFANQLELTESVQFLGRRNDVPELMKTADLFVFPSHWEGMPNVILEAMAARLPIVTTNVEGIDQLLEHQVSAEIVPIGDLGKFSASVQKLIQNPELRQQYASKAWDRLSTEFDWQSIADRYQNLYEQLIANEHSKR</sequence>
<evidence type="ECO:0000313" key="4">
    <source>
        <dbReference type="Proteomes" id="UP000316095"/>
    </source>
</evidence>
<protein>
    <submittedName>
        <fullName evidence="3">Alpha-D-kanosaminyltransferase</fullName>
        <ecNumber evidence="3">2.4.1.301</ecNumber>
    </submittedName>
</protein>
<dbReference type="Pfam" id="PF13439">
    <property type="entry name" value="Glyco_transf_4"/>
    <property type="match status" value="1"/>
</dbReference>
<feature type="domain" description="Glycosyl transferase family 1" evidence="1">
    <location>
        <begin position="184"/>
        <end position="344"/>
    </location>
</feature>
<dbReference type="EMBL" id="SJPG01000001">
    <property type="protein sequence ID" value="TWT61829.1"/>
    <property type="molecule type" value="Genomic_DNA"/>
</dbReference>
<accession>A0A5C5XGK0</accession>
<evidence type="ECO:0000259" key="2">
    <source>
        <dbReference type="Pfam" id="PF13439"/>
    </source>
</evidence>
<dbReference type="Proteomes" id="UP000316095">
    <property type="component" value="Unassembled WGS sequence"/>
</dbReference>
<dbReference type="GO" id="GO:0016757">
    <property type="term" value="F:glycosyltransferase activity"/>
    <property type="evidence" value="ECO:0007669"/>
    <property type="project" value="UniProtKB-KW"/>
</dbReference>
<dbReference type="RefSeq" id="WP_146503769.1">
    <property type="nucleotide sequence ID" value="NZ_SJPG01000001.1"/>
</dbReference>
<dbReference type="InterPro" id="IPR001296">
    <property type="entry name" value="Glyco_trans_1"/>
</dbReference>
<dbReference type="Pfam" id="PF00534">
    <property type="entry name" value="Glycos_transf_1"/>
    <property type="match status" value="1"/>
</dbReference>
<feature type="domain" description="Glycosyltransferase subfamily 4-like N-terminal" evidence="2">
    <location>
        <begin position="19"/>
        <end position="175"/>
    </location>
</feature>
<reference evidence="3 4" key="1">
    <citation type="submission" date="2019-02" db="EMBL/GenBank/DDBJ databases">
        <title>Deep-cultivation of Planctomycetes and their phenomic and genomic characterization uncovers novel biology.</title>
        <authorList>
            <person name="Wiegand S."/>
            <person name="Jogler M."/>
            <person name="Boedeker C."/>
            <person name="Pinto D."/>
            <person name="Vollmers J."/>
            <person name="Rivas-Marin E."/>
            <person name="Kohn T."/>
            <person name="Peeters S.H."/>
            <person name="Heuer A."/>
            <person name="Rast P."/>
            <person name="Oberbeckmann S."/>
            <person name="Bunk B."/>
            <person name="Jeske O."/>
            <person name="Meyerdierks A."/>
            <person name="Storesund J.E."/>
            <person name="Kallscheuer N."/>
            <person name="Luecker S."/>
            <person name="Lage O.M."/>
            <person name="Pohl T."/>
            <person name="Merkel B.J."/>
            <person name="Hornburger P."/>
            <person name="Mueller R.-W."/>
            <person name="Bruemmer F."/>
            <person name="Labrenz M."/>
            <person name="Spormann A.M."/>
            <person name="Op Den Camp H."/>
            <person name="Overmann J."/>
            <person name="Amann R."/>
            <person name="Jetten M.S.M."/>
            <person name="Mascher T."/>
            <person name="Medema M.H."/>
            <person name="Devos D.P."/>
            <person name="Kaster A.-K."/>
            <person name="Ovreas L."/>
            <person name="Rohde M."/>
            <person name="Galperin M.Y."/>
            <person name="Jogler C."/>
        </authorList>
    </citation>
    <scope>NUCLEOTIDE SEQUENCE [LARGE SCALE GENOMIC DNA]</scope>
    <source>
        <strain evidence="3 4">Pan54</strain>
    </source>
</reference>
<proteinExistence type="predicted"/>
<dbReference type="SUPFAM" id="SSF53756">
    <property type="entry name" value="UDP-Glycosyltransferase/glycogen phosphorylase"/>
    <property type="match status" value="1"/>
</dbReference>
<organism evidence="3 4">
    <name type="scientific">Rubinisphaera italica</name>
    <dbReference type="NCBI Taxonomy" id="2527969"/>
    <lineage>
        <taxon>Bacteria</taxon>
        <taxon>Pseudomonadati</taxon>
        <taxon>Planctomycetota</taxon>
        <taxon>Planctomycetia</taxon>
        <taxon>Planctomycetales</taxon>
        <taxon>Planctomycetaceae</taxon>
        <taxon>Rubinisphaera</taxon>
    </lineage>
</organism>
<keyword evidence="4" id="KW-1185">Reference proteome</keyword>
<dbReference type="InterPro" id="IPR028098">
    <property type="entry name" value="Glyco_trans_4-like_N"/>
</dbReference>
<keyword evidence="3" id="KW-0808">Transferase</keyword>
<evidence type="ECO:0000259" key="1">
    <source>
        <dbReference type="Pfam" id="PF00534"/>
    </source>
</evidence>
<evidence type="ECO:0000313" key="3">
    <source>
        <dbReference type="EMBL" id="TWT61829.1"/>
    </source>
</evidence>
<comment type="caution">
    <text evidence="3">The sequence shown here is derived from an EMBL/GenBank/DDBJ whole genome shotgun (WGS) entry which is preliminary data.</text>
</comment>
<dbReference type="Gene3D" id="3.40.50.2000">
    <property type="entry name" value="Glycogen Phosphorylase B"/>
    <property type="match status" value="2"/>
</dbReference>
<keyword evidence="3" id="KW-0328">Glycosyltransferase</keyword>
<gene>
    <name evidence="3" type="primary">kanE_2</name>
    <name evidence="3" type="ORF">Pan54_25660</name>
</gene>
<dbReference type="OrthoDB" id="9804196at2"/>
<name>A0A5C5XGK0_9PLAN</name>
<dbReference type="EC" id="2.4.1.301" evidence="3"/>